<sequence>MTEVLYYTFIFQNQTGNPVLSYNTIKRILSVNLTDFADDKNKMDALYNLLNYGLIDSVGKNKYSLTASTLFINPVTNICLGVNLPDIYILKHKENLLSERLGLTIFKLDNSALFSEGIEMHQFNFNLYTNRFTDLKKMTSYWENISEDQAHNFRSLEEYDFIKNKWCKSNTYSDGYSLYKIYPFNENYYKYIFKSGIKYYKINLEEQEKIRMIILSNSNKVYIKYVENTGELILDPYFNYPNFFFKTVLLIHILNTGKFPEKRKFKIQKKQFVHIIKRLKLNYELV</sequence>
<accession>A0A848N524</accession>
<dbReference type="AlphaFoldDB" id="A0A848N524"/>
<dbReference type="RefSeq" id="WP_169322034.1">
    <property type="nucleotide sequence ID" value="NZ_JABCJF010000008.1"/>
</dbReference>
<gene>
    <name evidence="1" type="ORF">HIO71_14860</name>
</gene>
<name>A0A848N524_9FLAO</name>
<evidence type="ECO:0000313" key="1">
    <source>
        <dbReference type="EMBL" id="NMR35466.1"/>
    </source>
</evidence>
<organism evidence="1 2">
    <name type="scientific">Chryseobacterium aquaticum</name>
    <dbReference type="NCBI Taxonomy" id="452084"/>
    <lineage>
        <taxon>Bacteria</taxon>
        <taxon>Pseudomonadati</taxon>
        <taxon>Bacteroidota</taxon>
        <taxon>Flavobacteriia</taxon>
        <taxon>Flavobacteriales</taxon>
        <taxon>Weeksellaceae</taxon>
        <taxon>Chryseobacterium group</taxon>
        <taxon>Chryseobacterium</taxon>
    </lineage>
</organism>
<evidence type="ECO:0000313" key="2">
    <source>
        <dbReference type="Proteomes" id="UP000548067"/>
    </source>
</evidence>
<comment type="caution">
    <text evidence="1">The sequence shown here is derived from an EMBL/GenBank/DDBJ whole genome shotgun (WGS) entry which is preliminary data.</text>
</comment>
<dbReference type="EMBL" id="JABCJF010000008">
    <property type="protein sequence ID" value="NMR35466.1"/>
    <property type="molecule type" value="Genomic_DNA"/>
</dbReference>
<dbReference type="Proteomes" id="UP000548067">
    <property type="component" value="Unassembled WGS sequence"/>
</dbReference>
<protein>
    <submittedName>
        <fullName evidence="1">Uncharacterized protein</fullName>
    </submittedName>
</protein>
<reference evidence="1 2" key="1">
    <citation type="submission" date="2020-04" db="EMBL/GenBank/DDBJ databases">
        <title>Genome analysis and antimicrobial resistance characteristics of Chryseobacterium aquaticum isolated from farmed salmonids.</title>
        <authorList>
            <person name="Saticioglu I.B."/>
            <person name="Duman M."/>
            <person name="Altun S."/>
        </authorList>
    </citation>
    <scope>NUCLEOTIDE SEQUENCE [LARGE SCALE GENOMIC DNA]</scope>
    <source>
        <strain evidence="1 2">C-174</strain>
    </source>
</reference>
<proteinExistence type="predicted"/>